<keyword evidence="11" id="KW-1185">Reference proteome</keyword>
<evidence type="ECO:0000256" key="3">
    <source>
        <dbReference type="ARBA" id="ARBA00022723"/>
    </source>
</evidence>
<evidence type="ECO:0000256" key="1">
    <source>
        <dbReference type="ARBA" id="ARBA00022448"/>
    </source>
</evidence>
<evidence type="ECO:0000256" key="6">
    <source>
        <dbReference type="SAM" id="SignalP"/>
    </source>
</evidence>
<dbReference type="GO" id="GO:0009055">
    <property type="term" value="F:electron transfer activity"/>
    <property type="evidence" value="ECO:0007669"/>
    <property type="project" value="InterPro"/>
</dbReference>
<dbReference type="OrthoDB" id="5418612at2"/>
<feature type="chain" id="PRO_5030062938" evidence="6">
    <location>
        <begin position="21"/>
        <end position="145"/>
    </location>
</feature>
<proteinExistence type="predicted"/>
<sequence length="145" mass="16102">MYILLTAALITLGLCLHVQADEGMQKTFEAPEDDLEINYIKGHSSKNLSVTFNHSSHESFECIDCHHKMEELKGEASPRSCAACHNNFSPDNLEGDKSYFKAMHQISFTQAQNRSCLGCHTDEMGKDDKDMTGCNASACHSEGIR</sequence>
<dbReference type="GO" id="GO:0020037">
    <property type="term" value="F:heme binding"/>
    <property type="evidence" value="ECO:0007669"/>
    <property type="project" value="InterPro"/>
</dbReference>
<dbReference type="Proteomes" id="UP000293902">
    <property type="component" value="Chromosome"/>
</dbReference>
<evidence type="ECO:0000313" key="9">
    <source>
        <dbReference type="EMBL" id="RAM02788.1"/>
    </source>
</evidence>
<gene>
    <name evidence="9" type="ORF">DO021_06680</name>
    <name evidence="8" type="ORF">EYB58_20175</name>
</gene>
<evidence type="ECO:0000313" key="8">
    <source>
        <dbReference type="EMBL" id="QBH15664.1"/>
    </source>
</evidence>
<evidence type="ECO:0000256" key="4">
    <source>
        <dbReference type="ARBA" id="ARBA00022982"/>
    </source>
</evidence>
<feature type="domain" description="Class III cytochrome C" evidence="7">
    <location>
        <begin position="45"/>
        <end position="140"/>
    </location>
</feature>
<reference evidence="8 11" key="2">
    <citation type="submission" date="2019-02" db="EMBL/GenBank/DDBJ databases">
        <title>Complete genome sequence of Desulfobacter hydrogenophilus AcRS1.</title>
        <authorList>
            <person name="Marietou A."/>
            <person name="Lund M.B."/>
            <person name="Marshall I.P.G."/>
            <person name="Schreiber L."/>
            <person name="Jorgensen B."/>
        </authorList>
    </citation>
    <scope>NUCLEOTIDE SEQUENCE [LARGE SCALE GENOMIC DNA]</scope>
    <source>
        <strain evidence="8 11">AcRS1</strain>
    </source>
</reference>
<keyword evidence="1" id="KW-0813">Transport</keyword>
<keyword evidence="6" id="KW-0732">Signal</keyword>
<dbReference type="AlphaFoldDB" id="A0A328FDU6"/>
<dbReference type="Gene3D" id="3.90.10.10">
    <property type="entry name" value="Cytochrome C3"/>
    <property type="match status" value="1"/>
</dbReference>
<reference evidence="9 10" key="1">
    <citation type="submission" date="2018-06" db="EMBL/GenBank/DDBJ databases">
        <title>Complete Genome Sequence of Desulfobacter hydrogenophilus (DSM3380).</title>
        <authorList>
            <person name="Marietou A."/>
            <person name="Schreiber L."/>
            <person name="Marshall I."/>
            <person name="Jorgensen B."/>
        </authorList>
    </citation>
    <scope>NUCLEOTIDE SEQUENCE [LARGE SCALE GENOMIC DNA]</scope>
    <source>
        <strain evidence="9 10">DSM 3380</strain>
    </source>
</reference>
<dbReference type="InterPro" id="IPR036280">
    <property type="entry name" value="Multihaem_cyt_sf"/>
</dbReference>
<keyword evidence="3" id="KW-0479">Metal-binding</keyword>
<feature type="signal peptide" evidence="6">
    <location>
        <begin position="1"/>
        <end position="20"/>
    </location>
</feature>
<evidence type="ECO:0000256" key="5">
    <source>
        <dbReference type="ARBA" id="ARBA00023004"/>
    </source>
</evidence>
<evidence type="ECO:0000313" key="10">
    <source>
        <dbReference type="Proteomes" id="UP000248798"/>
    </source>
</evidence>
<dbReference type="EMBL" id="CP036313">
    <property type="protein sequence ID" value="QBH15664.1"/>
    <property type="molecule type" value="Genomic_DNA"/>
</dbReference>
<keyword evidence="2" id="KW-0349">Heme</keyword>
<organism evidence="9 10">
    <name type="scientific">Desulfobacter hydrogenophilus</name>
    <dbReference type="NCBI Taxonomy" id="2291"/>
    <lineage>
        <taxon>Bacteria</taxon>
        <taxon>Pseudomonadati</taxon>
        <taxon>Thermodesulfobacteriota</taxon>
        <taxon>Desulfobacteria</taxon>
        <taxon>Desulfobacterales</taxon>
        <taxon>Desulfobacteraceae</taxon>
        <taxon>Desulfobacter</taxon>
    </lineage>
</organism>
<evidence type="ECO:0000313" key="11">
    <source>
        <dbReference type="Proteomes" id="UP000293902"/>
    </source>
</evidence>
<dbReference type="Pfam" id="PF02085">
    <property type="entry name" value="Cytochrom_CIII"/>
    <property type="match status" value="1"/>
</dbReference>
<accession>A0A328FDU6</accession>
<keyword evidence="5" id="KW-0408">Iron</keyword>
<dbReference type="GO" id="GO:0046872">
    <property type="term" value="F:metal ion binding"/>
    <property type="evidence" value="ECO:0007669"/>
    <property type="project" value="UniProtKB-KW"/>
</dbReference>
<dbReference type="InterPro" id="IPR020942">
    <property type="entry name" value="Cyt_c_III_dom"/>
</dbReference>
<keyword evidence="4" id="KW-0249">Electron transport</keyword>
<dbReference type="EMBL" id="QLNI01000011">
    <property type="protein sequence ID" value="RAM02788.1"/>
    <property type="molecule type" value="Genomic_DNA"/>
</dbReference>
<dbReference type="CDD" id="cd08168">
    <property type="entry name" value="Cytochrom_C3"/>
    <property type="match status" value="1"/>
</dbReference>
<protein>
    <submittedName>
        <fullName evidence="9">Cytochrome C</fullName>
    </submittedName>
</protein>
<evidence type="ECO:0000259" key="7">
    <source>
        <dbReference type="Pfam" id="PF02085"/>
    </source>
</evidence>
<dbReference type="Proteomes" id="UP000248798">
    <property type="component" value="Unassembled WGS sequence"/>
</dbReference>
<name>A0A328FDU6_9BACT</name>
<dbReference type="SUPFAM" id="SSF48695">
    <property type="entry name" value="Multiheme cytochromes"/>
    <property type="match status" value="1"/>
</dbReference>
<evidence type="ECO:0000256" key="2">
    <source>
        <dbReference type="ARBA" id="ARBA00022617"/>
    </source>
</evidence>